<comment type="caution">
    <text evidence="3">The sequence shown here is derived from an EMBL/GenBank/DDBJ whole genome shotgun (WGS) entry which is preliminary data.</text>
</comment>
<organism evidence="3 4">
    <name type="scientific">Xylanibacter ruminicola</name>
    <name type="common">Prevotella ruminicola</name>
    <dbReference type="NCBI Taxonomy" id="839"/>
    <lineage>
        <taxon>Bacteria</taxon>
        <taxon>Pseudomonadati</taxon>
        <taxon>Bacteroidota</taxon>
        <taxon>Bacteroidia</taxon>
        <taxon>Bacteroidales</taxon>
        <taxon>Prevotellaceae</taxon>
        <taxon>Xylanibacter</taxon>
    </lineage>
</organism>
<sequence>MKHKIQYILFLMCVATPAVAATPDSVYTEHHSVWNCLSRDAWKNPALHGAAYNTDYSQLAIDVDYKNQTDAFVLQKGTGHTKYQVEADTYLRLSDRTAVWGKASYLTGHNRNIKWSSVSDYEIIEPYILADTLGGRTESERYVFEGGYATRLNKLLLGGEMMFRAEHEYRTTDPRMRAIVSDLTLRAGAAYQTSRYNWGAAFEANIYKQTDNVTFFRETGVIPEFQLTGLGAIYVRFSGEVNNLYFNGGGTQLYLNASPVNGNGLFGNITLGQHRYERIAASLNSLPLTKLYRHEARLLAGWKHRSLHDAAIYVDANYTRRLGDENMVGSSQSNNYPILATLTMYKNDILDASINALYGSSQQACWHVMLKAGYQQNNEKYVEPERKMSYSRIYGMLGGQLITGLSHRSTLTCGLNATYIKNADSELSIPVLNTEAAAVEMLNHNFRYLKADYTKVDASVRADHTLADSRYGIFAELHGSAVFCSASEQELRISLRLGMTF</sequence>
<gene>
    <name evidence="3" type="ORF">E7102_04890</name>
</gene>
<dbReference type="Pfam" id="PF21012">
    <property type="entry name" value="DUF6850"/>
    <property type="match status" value="1"/>
</dbReference>
<proteinExistence type="predicted"/>
<evidence type="ECO:0000256" key="1">
    <source>
        <dbReference type="SAM" id="SignalP"/>
    </source>
</evidence>
<protein>
    <recommendedName>
        <fullName evidence="2">DUF6850 domain-containing protein</fullName>
    </recommendedName>
</protein>
<dbReference type="Proteomes" id="UP000763088">
    <property type="component" value="Unassembled WGS sequence"/>
</dbReference>
<accession>A0A928BRQ3</accession>
<evidence type="ECO:0000259" key="2">
    <source>
        <dbReference type="Pfam" id="PF21012"/>
    </source>
</evidence>
<name>A0A928BRQ3_XYLRU</name>
<keyword evidence="1" id="KW-0732">Signal</keyword>
<dbReference type="EMBL" id="SUYD01000005">
    <property type="protein sequence ID" value="MBE6265797.1"/>
    <property type="molecule type" value="Genomic_DNA"/>
</dbReference>
<dbReference type="AlphaFoldDB" id="A0A928BRQ3"/>
<feature type="chain" id="PRO_5038094338" description="DUF6850 domain-containing protein" evidence="1">
    <location>
        <begin position="21"/>
        <end position="501"/>
    </location>
</feature>
<feature type="signal peptide" evidence="1">
    <location>
        <begin position="1"/>
        <end position="20"/>
    </location>
</feature>
<evidence type="ECO:0000313" key="3">
    <source>
        <dbReference type="EMBL" id="MBE6265797.1"/>
    </source>
</evidence>
<dbReference type="InterPro" id="IPR049236">
    <property type="entry name" value="DUF6850"/>
</dbReference>
<reference evidence="3" key="1">
    <citation type="submission" date="2019-04" db="EMBL/GenBank/DDBJ databases">
        <title>Evolution of Biomass-Degrading Anaerobic Consortia Revealed by Metagenomics.</title>
        <authorList>
            <person name="Peng X."/>
        </authorList>
    </citation>
    <scope>NUCLEOTIDE SEQUENCE</scope>
    <source>
        <strain evidence="3">SIG141</strain>
    </source>
</reference>
<evidence type="ECO:0000313" key="4">
    <source>
        <dbReference type="Proteomes" id="UP000763088"/>
    </source>
</evidence>
<feature type="domain" description="DUF6850" evidence="2">
    <location>
        <begin position="45"/>
        <end position="501"/>
    </location>
</feature>